<reference evidence="2" key="1">
    <citation type="journal article" date="2002" name="Science">
        <title>The draft genome of Ciona intestinalis: insights into chordate and vertebrate origins.</title>
        <authorList>
            <person name="Dehal P."/>
            <person name="Satou Y."/>
            <person name="Campbell R.K."/>
            <person name="Chapman J."/>
            <person name="Degnan B."/>
            <person name="De Tomaso A."/>
            <person name="Davidson B."/>
            <person name="Di Gregorio A."/>
            <person name="Gelpke M."/>
            <person name="Goodstein D.M."/>
            <person name="Harafuji N."/>
            <person name="Hastings K.E."/>
            <person name="Ho I."/>
            <person name="Hotta K."/>
            <person name="Huang W."/>
            <person name="Kawashima T."/>
            <person name="Lemaire P."/>
            <person name="Martinez D."/>
            <person name="Meinertzhagen I.A."/>
            <person name="Necula S."/>
            <person name="Nonaka M."/>
            <person name="Putnam N."/>
            <person name="Rash S."/>
            <person name="Saiga H."/>
            <person name="Satake M."/>
            <person name="Terry A."/>
            <person name="Yamada L."/>
            <person name="Wang H.G."/>
            <person name="Awazu S."/>
            <person name="Azumi K."/>
            <person name="Boore J."/>
            <person name="Branno M."/>
            <person name="Chin-Bow S."/>
            <person name="DeSantis R."/>
            <person name="Doyle S."/>
            <person name="Francino P."/>
            <person name="Keys D.N."/>
            <person name="Haga S."/>
            <person name="Hayashi H."/>
            <person name="Hino K."/>
            <person name="Imai K.S."/>
            <person name="Inaba K."/>
            <person name="Kano S."/>
            <person name="Kobayashi K."/>
            <person name="Kobayashi M."/>
            <person name="Lee B.I."/>
            <person name="Makabe K.W."/>
            <person name="Manohar C."/>
            <person name="Matassi G."/>
            <person name="Medina M."/>
            <person name="Mochizuki Y."/>
            <person name="Mount S."/>
            <person name="Morishita T."/>
            <person name="Miura S."/>
            <person name="Nakayama A."/>
            <person name="Nishizaka S."/>
            <person name="Nomoto H."/>
            <person name="Ohta F."/>
            <person name="Oishi K."/>
            <person name="Rigoutsos I."/>
            <person name="Sano M."/>
            <person name="Sasaki A."/>
            <person name="Sasakura Y."/>
            <person name="Shoguchi E."/>
            <person name="Shin-i T."/>
            <person name="Spagnuolo A."/>
            <person name="Stainier D."/>
            <person name="Suzuki M.M."/>
            <person name="Tassy O."/>
            <person name="Takatori N."/>
            <person name="Tokuoka M."/>
            <person name="Yagi K."/>
            <person name="Yoshizaki F."/>
            <person name="Wada S."/>
            <person name="Zhang C."/>
            <person name="Hyatt P.D."/>
            <person name="Larimer F."/>
            <person name="Detter C."/>
            <person name="Doggett N."/>
            <person name="Glavina T."/>
            <person name="Hawkins T."/>
            <person name="Richardson P."/>
            <person name="Lucas S."/>
            <person name="Kohara Y."/>
            <person name="Levine M."/>
            <person name="Satoh N."/>
            <person name="Rokhsar D.S."/>
        </authorList>
    </citation>
    <scope>NUCLEOTIDE SEQUENCE [LARGE SCALE GENOMIC DNA]</scope>
</reference>
<dbReference type="EMBL" id="EAAA01002305">
    <property type="status" value="NOT_ANNOTATED_CDS"/>
    <property type="molecule type" value="Genomic_DNA"/>
</dbReference>
<reference evidence="1" key="3">
    <citation type="submission" date="2025-08" db="UniProtKB">
        <authorList>
            <consortium name="Ensembl"/>
        </authorList>
    </citation>
    <scope>IDENTIFICATION</scope>
</reference>
<organism evidence="1 2">
    <name type="scientific">Ciona intestinalis</name>
    <name type="common">Transparent sea squirt</name>
    <name type="synonym">Ascidia intestinalis</name>
    <dbReference type="NCBI Taxonomy" id="7719"/>
    <lineage>
        <taxon>Eukaryota</taxon>
        <taxon>Metazoa</taxon>
        <taxon>Chordata</taxon>
        <taxon>Tunicata</taxon>
        <taxon>Ascidiacea</taxon>
        <taxon>Phlebobranchia</taxon>
        <taxon>Cionidae</taxon>
        <taxon>Ciona</taxon>
    </lineage>
</organism>
<proteinExistence type="predicted"/>
<protein>
    <submittedName>
        <fullName evidence="1">Uncharacterized protein</fullName>
    </submittedName>
</protein>
<dbReference type="AlphaFoldDB" id="H2XYD9"/>
<dbReference type="Proteomes" id="UP000008144">
    <property type="component" value="Chromosome 6"/>
</dbReference>
<dbReference type="Gene3D" id="3.40.50.300">
    <property type="entry name" value="P-loop containing nucleotide triphosphate hydrolases"/>
    <property type="match status" value="1"/>
</dbReference>
<dbReference type="STRING" id="7719.ENSCINP00000034673"/>
<sequence length="160" mass="18350">MRDVGNRIKSSGKWPLLIDPSGQAAVFLRYRDTNYICALNPENMKPETLRLGLLGALRYGKPLVIDMLEVDMYETVCDMVNQIRDGLIDQIMNKEILEESNYISLVKTTDPSEYQKSNFHHHRVESFVLIIVTKNKFPPENLTDITYPIRIVLPEPTGVL</sequence>
<name>H2XYD9_CIOIN</name>
<dbReference type="Ensembl" id="ENSCINT00000035633.1">
    <property type="protein sequence ID" value="ENSCINP00000034673.1"/>
    <property type="gene ID" value="ENSCING00000018338.1"/>
</dbReference>
<reference evidence="1" key="2">
    <citation type="journal article" date="2008" name="Genome Biol.">
        <title>Improved genome assembly and evidence-based global gene model set for the chordate Ciona intestinalis: new insight into intron and operon populations.</title>
        <authorList>
            <person name="Satou Y."/>
            <person name="Mineta K."/>
            <person name="Ogasawara M."/>
            <person name="Sasakura Y."/>
            <person name="Shoguchi E."/>
            <person name="Ueno K."/>
            <person name="Yamada L."/>
            <person name="Matsumoto J."/>
            <person name="Wasserscheid J."/>
            <person name="Dewar K."/>
            <person name="Wiley G.B."/>
            <person name="Macmil S.L."/>
            <person name="Roe B.A."/>
            <person name="Zeller R.W."/>
            <person name="Hastings K.E."/>
            <person name="Lemaire P."/>
            <person name="Lindquist E."/>
            <person name="Endo T."/>
            <person name="Hotta K."/>
            <person name="Inaba K."/>
        </authorList>
    </citation>
    <scope>NUCLEOTIDE SEQUENCE [LARGE SCALE GENOMIC DNA]</scope>
    <source>
        <strain evidence="1">wild type</strain>
    </source>
</reference>
<evidence type="ECO:0000313" key="2">
    <source>
        <dbReference type="Proteomes" id="UP000008144"/>
    </source>
</evidence>
<dbReference type="HOGENOM" id="CLU_1651553_0_0_1"/>
<reference evidence="1" key="4">
    <citation type="submission" date="2025-09" db="UniProtKB">
        <authorList>
            <consortium name="Ensembl"/>
        </authorList>
    </citation>
    <scope>IDENTIFICATION</scope>
</reference>
<keyword evidence="2" id="KW-1185">Reference proteome</keyword>
<dbReference type="GeneTree" id="ENSGT00390000010763"/>
<evidence type="ECO:0000313" key="1">
    <source>
        <dbReference type="Ensembl" id="ENSCINP00000034673.1"/>
    </source>
</evidence>
<accession>H2XYD9</accession>
<dbReference type="InterPro" id="IPR027417">
    <property type="entry name" value="P-loop_NTPase"/>
</dbReference>
<dbReference type="InParanoid" id="H2XYD9"/>
<dbReference type="OMA" id="HEMEAEM"/>